<dbReference type="SUPFAM" id="SSF53613">
    <property type="entry name" value="Ribokinase-like"/>
    <property type="match status" value="1"/>
</dbReference>
<dbReference type="InterPro" id="IPR029056">
    <property type="entry name" value="Ribokinase-like"/>
</dbReference>
<dbReference type="EMBL" id="CP000850">
    <property type="protein sequence ID" value="ABV96492.1"/>
    <property type="molecule type" value="Genomic_DNA"/>
</dbReference>
<accession>A8M122</accession>
<sequence>MGRPVLVGTVTLDVLHEGPIGAGRPPAVLRWGGVMTNAACAAGMRGADPALVTVTYTGELAPAVPAHLAANQVRWTPLPARSPLPLFHAELVDGSVRHKVFIGDEALSALTPTALEANRATLADASVLVAGTDAEEQTLAWLANHAAARDLPFWLLSADPTEVGKLRPYGRGADLVALNLPELSGWAGRTLTDRTDIVEAARDLAAPGGRCLVTLGAEGALLIPPGNAEALFQPAPPIENSSLAVGAGDVMFGCLLAARLDGAGWAAALRQASEFTTAFLLGVASTHFPFHVLGTREVAQPAAAGSRTA</sequence>
<dbReference type="HOGENOM" id="CLU_899837_0_0_11"/>
<organism evidence="4">
    <name type="scientific">Salinispora arenicola (strain CNS-205)</name>
    <dbReference type="NCBI Taxonomy" id="391037"/>
    <lineage>
        <taxon>Bacteria</taxon>
        <taxon>Bacillati</taxon>
        <taxon>Actinomycetota</taxon>
        <taxon>Actinomycetes</taxon>
        <taxon>Micromonosporales</taxon>
        <taxon>Micromonosporaceae</taxon>
        <taxon>Salinispora</taxon>
    </lineage>
</organism>
<evidence type="ECO:0000259" key="3">
    <source>
        <dbReference type="Pfam" id="PF00294"/>
    </source>
</evidence>
<dbReference type="Pfam" id="PF00294">
    <property type="entry name" value="PfkB"/>
    <property type="match status" value="1"/>
</dbReference>
<evidence type="ECO:0000313" key="4">
    <source>
        <dbReference type="EMBL" id="ABV96492.1"/>
    </source>
</evidence>
<dbReference type="STRING" id="391037.Sare_0564"/>
<keyword evidence="1" id="KW-0808">Transferase</keyword>
<dbReference type="Gene3D" id="3.40.1190.20">
    <property type="match status" value="1"/>
</dbReference>
<dbReference type="InterPro" id="IPR011611">
    <property type="entry name" value="PfkB_dom"/>
</dbReference>
<evidence type="ECO:0000256" key="2">
    <source>
        <dbReference type="ARBA" id="ARBA00022777"/>
    </source>
</evidence>
<feature type="domain" description="Carbohydrate kinase PfkB" evidence="3">
    <location>
        <begin position="30"/>
        <end position="275"/>
    </location>
</feature>
<dbReference type="OrthoDB" id="5185166at2"/>
<gene>
    <name evidence="4" type="ordered locus">Sare_0564</name>
</gene>
<dbReference type="KEGG" id="saq:Sare_0564"/>
<dbReference type="PATRIC" id="fig|391037.6.peg.577"/>
<dbReference type="PANTHER" id="PTHR10584">
    <property type="entry name" value="SUGAR KINASE"/>
    <property type="match status" value="1"/>
</dbReference>
<evidence type="ECO:0000256" key="1">
    <source>
        <dbReference type="ARBA" id="ARBA00022679"/>
    </source>
</evidence>
<protein>
    <submittedName>
        <fullName evidence="4">PfkB domain protein</fullName>
    </submittedName>
</protein>
<keyword evidence="2" id="KW-0418">Kinase</keyword>
<dbReference type="GO" id="GO:0016301">
    <property type="term" value="F:kinase activity"/>
    <property type="evidence" value="ECO:0007669"/>
    <property type="project" value="UniProtKB-KW"/>
</dbReference>
<proteinExistence type="predicted"/>
<name>A8M122_SALAI</name>
<reference evidence="4" key="1">
    <citation type="submission" date="2007-10" db="EMBL/GenBank/DDBJ databases">
        <title>Complete sequence of Salinispora arenicola CNS-205.</title>
        <authorList>
            <consortium name="US DOE Joint Genome Institute"/>
            <person name="Copeland A."/>
            <person name="Lucas S."/>
            <person name="Lapidus A."/>
            <person name="Barry K."/>
            <person name="Glavina del Rio T."/>
            <person name="Dalin E."/>
            <person name="Tice H."/>
            <person name="Pitluck S."/>
            <person name="Foster B."/>
            <person name="Schmutz J."/>
            <person name="Larimer F."/>
            <person name="Land M."/>
            <person name="Hauser L."/>
            <person name="Kyrpides N."/>
            <person name="Ivanova N."/>
            <person name="Jensen P.R."/>
            <person name="Moore B.S."/>
            <person name="Penn K."/>
            <person name="Jenkins C."/>
            <person name="Udwary D."/>
            <person name="Xiang L."/>
            <person name="Gontang E."/>
            <person name="Richardson P."/>
        </authorList>
    </citation>
    <scope>NUCLEOTIDE SEQUENCE [LARGE SCALE GENOMIC DNA]</scope>
    <source>
        <strain evidence="4">CNS-205</strain>
    </source>
</reference>
<dbReference type="AlphaFoldDB" id="A8M122"/>
<dbReference type="PANTHER" id="PTHR10584:SF166">
    <property type="entry name" value="RIBOKINASE"/>
    <property type="match status" value="1"/>
</dbReference>
<dbReference type="eggNOG" id="COG0524">
    <property type="taxonomic scope" value="Bacteria"/>
</dbReference>